<dbReference type="CDD" id="cd09176">
    <property type="entry name" value="PLDc_unchar6"/>
    <property type="match status" value="1"/>
</dbReference>
<feature type="domain" description="Phospholipase D-like" evidence="1">
    <location>
        <begin position="16"/>
        <end position="130"/>
    </location>
</feature>
<dbReference type="AlphaFoldDB" id="A0A554VBM8"/>
<evidence type="ECO:0000313" key="2">
    <source>
        <dbReference type="EMBL" id="TSE03942.1"/>
    </source>
</evidence>
<name>A0A554VBM8_9FLAO</name>
<dbReference type="OrthoDB" id="5500241at2"/>
<sequence>MIDIISTRGISYFIERVIDEAQIEIILLTPYLSISEGLLERLERADQKKISIKLVYGKSELKPSEKNKLDSLANCRLLYKEGLHAKAYLNENMGILTSMNLYEYSELKNNELGVLFSKEGENEKLYQKLTDEVNLILHNSEIKKDFSVEEEKHLNLETNNSSPSAMLREFLETEEITELLQFPMPGIRLTKKYGFASFEFDMDQNEILKKCKENLHPFFEEKLNTYRIYWKDYNFDIYLYNGQNVSFASEELEIEYQIRGVERIAESLHEYILNSLIF</sequence>
<gene>
    <name evidence="2" type="ORF">FOF46_28165</name>
</gene>
<evidence type="ECO:0000259" key="1">
    <source>
        <dbReference type="Pfam" id="PF13091"/>
    </source>
</evidence>
<dbReference type="SUPFAM" id="SSF56024">
    <property type="entry name" value="Phospholipase D/nuclease"/>
    <property type="match status" value="1"/>
</dbReference>
<dbReference type="EMBL" id="VLNR01000094">
    <property type="protein sequence ID" value="TSE03942.1"/>
    <property type="molecule type" value="Genomic_DNA"/>
</dbReference>
<accession>A0A554VBM8</accession>
<keyword evidence="3" id="KW-1185">Reference proteome</keyword>
<dbReference type="Proteomes" id="UP000318833">
    <property type="component" value="Unassembled WGS sequence"/>
</dbReference>
<dbReference type="InterPro" id="IPR025202">
    <property type="entry name" value="PLD-like_dom"/>
</dbReference>
<dbReference type="Pfam" id="PF13091">
    <property type="entry name" value="PLDc_2"/>
    <property type="match status" value="1"/>
</dbReference>
<reference evidence="2 3" key="1">
    <citation type="submission" date="2019-07" db="EMBL/GenBank/DDBJ databases">
        <title>The draft genome sequence of Aquimarina algiphila M91.</title>
        <authorList>
            <person name="Meng X."/>
        </authorList>
    </citation>
    <scope>NUCLEOTIDE SEQUENCE [LARGE SCALE GENOMIC DNA]</scope>
    <source>
        <strain evidence="2 3">M91</strain>
    </source>
</reference>
<dbReference type="RefSeq" id="WP_143918808.1">
    <property type="nucleotide sequence ID" value="NZ_CANMXV010000088.1"/>
</dbReference>
<dbReference type="InterPro" id="IPR059166">
    <property type="entry name" value="PLD-like_cat"/>
</dbReference>
<organism evidence="2 3">
    <name type="scientific">Aquimarina algiphila</name>
    <dbReference type="NCBI Taxonomy" id="2047982"/>
    <lineage>
        <taxon>Bacteria</taxon>
        <taxon>Pseudomonadati</taxon>
        <taxon>Bacteroidota</taxon>
        <taxon>Flavobacteriia</taxon>
        <taxon>Flavobacteriales</taxon>
        <taxon>Flavobacteriaceae</taxon>
        <taxon>Aquimarina</taxon>
    </lineage>
</organism>
<evidence type="ECO:0000313" key="3">
    <source>
        <dbReference type="Proteomes" id="UP000318833"/>
    </source>
</evidence>
<dbReference type="Gene3D" id="3.30.870.10">
    <property type="entry name" value="Endonuclease Chain A"/>
    <property type="match status" value="1"/>
</dbReference>
<protein>
    <recommendedName>
        <fullName evidence="1">Phospholipase D-like domain-containing protein</fullName>
    </recommendedName>
</protein>
<proteinExistence type="predicted"/>
<comment type="caution">
    <text evidence="2">The sequence shown here is derived from an EMBL/GenBank/DDBJ whole genome shotgun (WGS) entry which is preliminary data.</text>
</comment>